<dbReference type="GeneID" id="54292954"/>
<dbReference type="RefSeq" id="XP_033400339.1">
    <property type="nucleotide sequence ID" value="XM_033535460.1"/>
</dbReference>
<reference evidence="2" key="1">
    <citation type="journal article" date="2020" name="Stud. Mycol.">
        <title>101 Dothideomycetes genomes: a test case for predicting lifestyles and emergence of pathogens.</title>
        <authorList>
            <person name="Haridas S."/>
            <person name="Albert R."/>
            <person name="Binder M."/>
            <person name="Bloem J."/>
            <person name="Labutti K."/>
            <person name="Salamov A."/>
            <person name="Andreopoulos B."/>
            <person name="Baker S."/>
            <person name="Barry K."/>
            <person name="Bills G."/>
            <person name="Bluhm B."/>
            <person name="Cannon C."/>
            <person name="Castanera R."/>
            <person name="Culley D."/>
            <person name="Daum C."/>
            <person name="Ezra D."/>
            <person name="Gonzalez J."/>
            <person name="Henrissat B."/>
            <person name="Kuo A."/>
            <person name="Liang C."/>
            <person name="Lipzen A."/>
            <person name="Lutzoni F."/>
            <person name="Magnuson J."/>
            <person name="Mondo S."/>
            <person name="Nolan M."/>
            <person name="Ohm R."/>
            <person name="Pangilinan J."/>
            <person name="Park H.-J."/>
            <person name="Ramirez L."/>
            <person name="Alfaro M."/>
            <person name="Sun H."/>
            <person name="Tritt A."/>
            <person name="Yoshinaga Y."/>
            <person name="Zwiers L.-H."/>
            <person name="Turgeon B."/>
            <person name="Goodwin S."/>
            <person name="Spatafora J."/>
            <person name="Crous P."/>
            <person name="Grigoriev I."/>
        </authorList>
    </citation>
    <scope>NUCLEOTIDE SEQUENCE</scope>
    <source>
        <strain evidence="2">CBS 121167</strain>
    </source>
</reference>
<keyword evidence="3" id="KW-1185">Reference proteome</keyword>
<proteinExistence type="predicted"/>
<evidence type="ECO:0000256" key="1">
    <source>
        <dbReference type="SAM" id="MobiDB-lite"/>
    </source>
</evidence>
<organism evidence="2 3">
    <name type="scientific">Aplosporella prunicola CBS 121167</name>
    <dbReference type="NCBI Taxonomy" id="1176127"/>
    <lineage>
        <taxon>Eukaryota</taxon>
        <taxon>Fungi</taxon>
        <taxon>Dikarya</taxon>
        <taxon>Ascomycota</taxon>
        <taxon>Pezizomycotina</taxon>
        <taxon>Dothideomycetes</taxon>
        <taxon>Dothideomycetes incertae sedis</taxon>
        <taxon>Botryosphaeriales</taxon>
        <taxon>Aplosporellaceae</taxon>
        <taxon>Aplosporella</taxon>
    </lineage>
</organism>
<evidence type="ECO:0000313" key="2">
    <source>
        <dbReference type="EMBL" id="KAF2144627.1"/>
    </source>
</evidence>
<gene>
    <name evidence="2" type="ORF">K452DRAFT_144810</name>
</gene>
<name>A0A6A6BP48_9PEZI</name>
<accession>A0A6A6BP48</accession>
<dbReference type="AlphaFoldDB" id="A0A6A6BP48"/>
<dbReference type="EMBL" id="ML995479">
    <property type="protein sequence ID" value="KAF2144627.1"/>
    <property type="molecule type" value="Genomic_DNA"/>
</dbReference>
<evidence type="ECO:0000313" key="3">
    <source>
        <dbReference type="Proteomes" id="UP000799438"/>
    </source>
</evidence>
<protein>
    <submittedName>
        <fullName evidence="2">Uncharacterized protein</fullName>
    </submittedName>
</protein>
<sequence length="209" mass="23092">MKRTGNEFMKRTETRQKDRQMTDKQVAQSLAWLALITCSSAQCAAAVSSPISSLHSIFLSTTIYLGTESGSVGFCLFLSLSSHTYIPAPSGPLSSLFSYHLAWSFHGSPRRWRRQRPRIPPDIGQWRLRWGAGAPPFPLHPPVFFPFLSSWTARRRRRAFSGACIGRGTAAGTRTCLSLPGWLFARSLARSGSPCQGGREAWHHGTPCG</sequence>
<feature type="region of interest" description="Disordered" evidence="1">
    <location>
        <begin position="1"/>
        <end position="21"/>
    </location>
</feature>
<dbReference type="Proteomes" id="UP000799438">
    <property type="component" value="Unassembled WGS sequence"/>
</dbReference>